<name>M8AHE9_TRIUA</name>
<proteinExistence type="predicted"/>
<dbReference type="EMBL" id="KD057204">
    <property type="protein sequence ID" value="EMS64345.1"/>
    <property type="molecule type" value="Genomic_DNA"/>
</dbReference>
<sequence length="59" mass="6777">MAKKKCISPTKWCKKTGIRTHLCQQRGEKRHHGKERGAVHRASKVLHCNLGAWRLDGED</sequence>
<evidence type="ECO:0000313" key="1">
    <source>
        <dbReference type="EMBL" id="EMS64345.1"/>
    </source>
</evidence>
<protein>
    <submittedName>
        <fullName evidence="1">Uncharacterized protein</fullName>
    </submittedName>
</protein>
<dbReference type="AlphaFoldDB" id="M8AHE9"/>
<reference evidence="1" key="1">
    <citation type="journal article" date="2013" name="Nature">
        <title>Draft genome of the wheat A-genome progenitor Triticum urartu.</title>
        <authorList>
            <person name="Ling H.Q."/>
            <person name="Zhao S."/>
            <person name="Liu D."/>
            <person name="Wang J."/>
            <person name="Sun H."/>
            <person name="Zhang C."/>
            <person name="Fan H."/>
            <person name="Li D."/>
            <person name="Dong L."/>
            <person name="Tao Y."/>
            <person name="Gao C."/>
            <person name="Wu H."/>
            <person name="Li Y."/>
            <person name="Cui Y."/>
            <person name="Guo X."/>
            <person name="Zheng S."/>
            <person name="Wang B."/>
            <person name="Yu K."/>
            <person name="Liang Q."/>
            <person name="Yang W."/>
            <person name="Lou X."/>
            <person name="Chen J."/>
            <person name="Feng M."/>
            <person name="Jian J."/>
            <person name="Zhang X."/>
            <person name="Luo G."/>
            <person name="Jiang Y."/>
            <person name="Liu J."/>
            <person name="Wang Z."/>
            <person name="Sha Y."/>
            <person name="Zhang B."/>
            <person name="Wu H."/>
            <person name="Tang D."/>
            <person name="Shen Q."/>
            <person name="Xue P."/>
            <person name="Zou S."/>
            <person name="Wang X."/>
            <person name="Liu X."/>
            <person name="Wang F."/>
            <person name="Yang Y."/>
            <person name="An X."/>
            <person name="Dong Z."/>
            <person name="Zhang K."/>
            <person name="Zhang X."/>
            <person name="Luo M.C."/>
            <person name="Dvorak J."/>
            <person name="Tong Y."/>
            <person name="Wang J."/>
            <person name="Yang H."/>
            <person name="Li Z."/>
            <person name="Wang D."/>
            <person name="Zhang A."/>
            <person name="Wang J."/>
        </authorList>
    </citation>
    <scope>NUCLEOTIDE SEQUENCE</scope>
</reference>
<accession>M8AHE9</accession>
<gene>
    <name evidence="1" type="ORF">TRIUR3_34814</name>
</gene>
<organism evidence="1">
    <name type="scientific">Triticum urartu</name>
    <name type="common">Red wild einkorn</name>
    <name type="synonym">Crithodium urartu</name>
    <dbReference type="NCBI Taxonomy" id="4572"/>
    <lineage>
        <taxon>Eukaryota</taxon>
        <taxon>Viridiplantae</taxon>
        <taxon>Streptophyta</taxon>
        <taxon>Embryophyta</taxon>
        <taxon>Tracheophyta</taxon>
        <taxon>Spermatophyta</taxon>
        <taxon>Magnoliopsida</taxon>
        <taxon>Liliopsida</taxon>
        <taxon>Poales</taxon>
        <taxon>Poaceae</taxon>
        <taxon>BOP clade</taxon>
        <taxon>Pooideae</taxon>
        <taxon>Triticodae</taxon>
        <taxon>Triticeae</taxon>
        <taxon>Triticinae</taxon>
        <taxon>Triticum</taxon>
    </lineage>
</organism>